<keyword evidence="1" id="KW-0175">Coiled coil</keyword>
<dbReference type="OrthoDB" id="427120at2759"/>
<dbReference type="EMBL" id="CAJNDS010002603">
    <property type="protein sequence ID" value="CAE7541295.1"/>
    <property type="molecule type" value="Genomic_DNA"/>
</dbReference>
<dbReference type="AlphaFoldDB" id="A0A812TNA4"/>
<accession>A0A812TNA4</accession>
<name>A0A812TNA4_9DINO</name>
<feature type="coiled-coil region" evidence="1">
    <location>
        <begin position="34"/>
        <end position="61"/>
    </location>
</feature>
<evidence type="ECO:0000313" key="4">
    <source>
        <dbReference type="Proteomes" id="UP000604046"/>
    </source>
</evidence>
<sequence length="145" mass="16481">MPGCALSGVRLLSEDEVTQRATSALSYFRETREINQHARSVEEMEVALARARRRRHSEELRPKQILALQGLQEAAEEVDSEEHEEVPELKTLAERMGYGVKPNHPSKWRKKAPEEKPKKPGGFASIQAGSNDLLARLRQRRVTIE</sequence>
<keyword evidence="4" id="KW-1185">Reference proteome</keyword>
<gene>
    <name evidence="3" type="primary">CYP704C1</name>
    <name evidence="3" type="ORF">SNAT2548_LOCUS30354</name>
</gene>
<protein>
    <submittedName>
        <fullName evidence="3">CYP704C1 protein</fullName>
    </submittedName>
</protein>
<reference evidence="3" key="1">
    <citation type="submission" date="2021-02" db="EMBL/GenBank/DDBJ databases">
        <authorList>
            <person name="Dougan E. K."/>
            <person name="Rhodes N."/>
            <person name="Thang M."/>
            <person name="Chan C."/>
        </authorList>
    </citation>
    <scope>NUCLEOTIDE SEQUENCE</scope>
</reference>
<feature type="region of interest" description="Disordered" evidence="2">
    <location>
        <begin position="95"/>
        <end position="130"/>
    </location>
</feature>
<evidence type="ECO:0000313" key="3">
    <source>
        <dbReference type="EMBL" id="CAE7541295.1"/>
    </source>
</evidence>
<proteinExistence type="predicted"/>
<comment type="caution">
    <text evidence="3">The sequence shown here is derived from an EMBL/GenBank/DDBJ whole genome shotgun (WGS) entry which is preliminary data.</text>
</comment>
<evidence type="ECO:0000256" key="1">
    <source>
        <dbReference type="SAM" id="Coils"/>
    </source>
</evidence>
<evidence type="ECO:0000256" key="2">
    <source>
        <dbReference type="SAM" id="MobiDB-lite"/>
    </source>
</evidence>
<dbReference type="Proteomes" id="UP000604046">
    <property type="component" value="Unassembled WGS sequence"/>
</dbReference>
<organism evidence="3 4">
    <name type="scientific">Symbiodinium natans</name>
    <dbReference type="NCBI Taxonomy" id="878477"/>
    <lineage>
        <taxon>Eukaryota</taxon>
        <taxon>Sar</taxon>
        <taxon>Alveolata</taxon>
        <taxon>Dinophyceae</taxon>
        <taxon>Suessiales</taxon>
        <taxon>Symbiodiniaceae</taxon>
        <taxon>Symbiodinium</taxon>
    </lineage>
</organism>